<dbReference type="PROSITE" id="PS51257">
    <property type="entry name" value="PROKAR_LIPOPROTEIN"/>
    <property type="match status" value="1"/>
</dbReference>
<dbReference type="Proteomes" id="UP001304970">
    <property type="component" value="Chromosome"/>
</dbReference>
<accession>A0AA96ZXD3</accession>
<reference evidence="2 3" key="1">
    <citation type="submission" date="2023-07" db="EMBL/GenBank/DDBJ databases">
        <title>Closed genome sequence of Methanosarcinaceae archaeon Am2.</title>
        <authorList>
            <person name="Poehlein A."/>
            <person name="Protasov E."/>
            <person name="Platt K."/>
            <person name="Reeh H."/>
            <person name="Daniel R."/>
            <person name="Brune A."/>
        </authorList>
    </citation>
    <scope>NUCLEOTIDE SEQUENCE [LARGE SCALE GENOMIC DNA]</scope>
    <source>
        <strain evidence="2 3">Am2</strain>
    </source>
</reference>
<sequence length="355" mass="37746">MNSKNTKTLFAIALIAIVIFAVAASGCTTKPPVENESSTPTPPEQPKNESNGSGSADGNGSSDGNGSTNESTPATGSNTDKPVIHVIPSTGGGGSSSGPSSIVGFWKVNSLAGTIGETDVDETDVSGGRYFIVYPDNTCDFEIGIEEYVSGDTGTWETGGSGYVFTFGGTDVNAILNADGNLEFVDGFNFHDEGIDGEVTELILEETLPENWKVITMNATVTTPVGDDLDLTEENISEEGSNFFTFTVSTPDNTFTESLDLSVDLDGEGEDGPTEGNIEVSDGTWEVDKSTRDSGDFILKSVDGAVITKAKLTYDSESEESYPWILTFTPYDFTTPGNYVFDFEEFVLKFLGFEL</sequence>
<dbReference type="EMBL" id="CP131061">
    <property type="protein sequence ID" value="WNY27576.1"/>
    <property type="molecule type" value="Genomic_DNA"/>
</dbReference>
<evidence type="ECO:0000313" key="2">
    <source>
        <dbReference type="EMBL" id="WNY27576.1"/>
    </source>
</evidence>
<name>A0AA96ZXD3_9EURY</name>
<protein>
    <submittedName>
        <fullName evidence="2">Uncharacterized protein</fullName>
    </submittedName>
</protein>
<keyword evidence="3" id="KW-1185">Reference proteome</keyword>
<proteinExistence type="predicted"/>
<feature type="region of interest" description="Disordered" evidence="1">
    <location>
        <begin position="30"/>
        <end position="98"/>
    </location>
</feature>
<dbReference type="AlphaFoldDB" id="A0AA96ZXD3"/>
<dbReference type="GeneID" id="89228806"/>
<organism evidence="2 3">
    <name type="scientific">Methanolapillus ohkumae</name>
    <dbReference type="NCBI Taxonomy" id="3028298"/>
    <lineage>
        <taxon>Archaea</taxon>
        <taxon>Methanobacteriati</taxon>
        <taxon>Methanobacteriota</taxon>
        <taxon>Stenosarchaea group</taxon>
        <taxon>Methanomicrobia</taxon>
        <taxon>Methanosarcinales</taxon>
        <taxon>Methanosarcinaceae</taxon>
        <taxon>Methanolapillus</taxon>
    </lineage>
</organism>
<gene>
    <name evidence="2" type="ORF">MsAm2_13780</name>
</gene>
<evidence type="ECO:0000256" key="1">
    <source>
        <dbReference type="SAM" id="MobiDB-lite"/>
    </source>
</evidence>
<dbReference type="RefSeq" id="WP_338097541.1">
    <property type="nucleotide sequence ID" value="NZ_CP131061.1"/>
</dbReference>
<evidence type="ECO:0000313" key="3">
    <source>
        <dbReference type="Proteomes" id="UP001304970"/>
    </source>
</evidence>